<gene>
    <name evidence="2" type="ORF">PHMEG_0002071</name>
</gene>
<dbReference type="STRING" id="4795.A0A225WZ33"/>
<reference evidence="3" key="1">
    <citation type="submission" date="2017-03" db="EMBL/GenBank/DDBJ databases">
        <title>Phytopthora megakarya and P. palmivora, two closely related causual agents of cacao black pod achieved similar genome size and gene model numbers by different mechanisms.</title>
        <authorList>
            <person name="Ali S."/>
            <person name="Shao J."/>
            <person name="Larry D.J."/>
            <person name="Kronmiller B."/>
            <person name="Shen D."/>
            <person name="Strem M.D."/>
            <person name="Melnick R.L."/>
            <person name="Guiltinan M.J."/>
            <person name="Tyler B.M."/>
            <person name="Meinhardt L.W."/>
            <person name="Bailey B.A."/>
        </authorList>
    </citation>
    <scope>NUCLEOTIDE SEQUENCE [LARGE SCALE GENOMIC DNA]</scope>
    <source>
        <strain evidence="3">zdho120</strain>
    </source>
</reference>
<organism evidence="2 3">
    <name type="scientific">Phytophthora megakarya</name>
    <dbReference type="NCBI Taxonomy" id="4795"/>
    <lineage>
        <taxon>Eukaryota</taxon>
        <taxon>Sar</taxon>
        <taxon>Stramenopiles</taxon>
        <taxon>Oomycota</taxon>
        <taxon>Peronosporomycetes</taxon>
        <taxon>Peronosporales</taxon>
        <taxon>Peronosporaceae</taxon>
        <taxon>Phytophthora</taxon>
    </lineage>
</organism>
<dbReference type="AlphaFoldDB" id="A0A225WZ33"/>
<keyword evidence="1" id="KW-0175">Coiled coil</keyword>
<dbReference type="EMBL" id="NBNE01000085">
    <property type="protein sequence ID" value="OWZ23114.1"/>
    <property type="molecule type" value="Genomic_DNA"/>
</dbReference>
<name>A0A225WZ33_9STRA</name>
<evidence type="ECO:0000313" key="3">
    <source>
        <dbReference type="Proteomes" id="UP000198211"/>
    </source>
</evidence>
<evidence type="ECO:0000313" key="2">
    <source>
        <dbReference type="EMBL" id="OWZ23114.1"/>
    </source>
</evidence>
<feature type="coiled-coil region" evidence="1">
    <location>
        <begin position="12"/>
        <end position="67"/>
    </location>
</feature>
<accession>A0A225WZ33</accession>
<proteinExistence type="predicted"/>
<comment type="caution">
    <text evidence="2">The sequence shown here is derived from an EMBL/GenBank/DDBJ whole genome shotgun (WGS) entry which is preliminary data.</text>
</comment>
<dbReference type="OrthoDB" id="125270at2759"/>
<feature type="coiled-coil region" evidence="1">
    <location>
        <begin position="261"/>
        <end position="295"/>
    </location>
</feature>
<protein>
    <submittedName>
        <fullName evidence="2">Uncharacterized protein</fullName>
    </submittedName>
</protein>
<feature type="coiled-coil region" evidence="1">
    <location>
        <begin position="329"/>
        <end position="454"/>
    </location>
</feature>
<keyword evidence="3" id="KW-1185">Reference proteome</keyword>
<sequence>MMHAEMELMENINANEHNVAALNARIKQFKELIAHQRARYKALKQKLEDDTNELKCLEEKQTVIEAKHQQFRDFVTQREGEVQVLRAQFQHQRAAMLSLRCQILHATINLEKLTSQDECVAKETNNVVIAINESIEPTDQRASLQKLRAKIRYTEQFIAQMEKKTSQLVEKGANLKIEVLKYEQEAHKLRELIFFKGKETDVLFNRTREDTIRVKKENGKIERKLKAKRRKFRLKTKNEIRSLKRRISFVTTEIERSQMANEDTMSKIDALSSERENLEERLNARNEQLANTENVIANVSTTLSTFGQEKIDFDTASLQKELTTKREVAEAAQKKLVEKQNLHKLLQADQTQLDATLEDTGGQIVAAKDTAKRLDGEIASLTKDIKGQEVMSKNLGESISNAKKKTDDLQSDYQEQLRNNKIMVKTQATLRRQKDLLFKQNQEMTSELRDAENLSRTLREGIKHGAELARQLSESNTDKRERSEFELRNKELFLKEQCAREESKFQAEIAAWDEKVFMLIV</sequence>
<dbReference type="Proteomes" id="UP000198211">
    <property type="component" value="Unassembled WGS sequence"/>
</dbReference>
<evidence type="ECO:0000256" key="1">
    <source>
        <dbReference type="SAM" id="Coils"/>
    </source>
</evidence>